<keyword evidence="2" id="KW-1185">Reference proteome</keyword>
<evidence type="ECO:0000313" key="2">
    <source>
        <dbReference type="Proteomes" id="UP000838878"/>
    </source>
</evidence>
<protein>
    <submittedName>
        <fullName evidence="1">Uncharacterized protein</fullName>
    </submittedName>
</protein>
<name>A0A8J9Y4S6_9NEOP</name>
<evidence type="ECO:0000313" key="1">
    <source>
        <dbReference type="EMBL" id="CAH0714761.1"/>
    </source>
</evidence>
<dbReference type="AlphaFoldDB" id="A0A8J9Y4S6"/>
<feature type="non-terminal residue" evidence="1">
    <location>
        <position position="97"/>
    </location>
</feature>
<dbReference type="EMBL" id="OV170221">
    <property type="protein sequence ID" value="CAH0714761.1"/>
    <property type="molecule type" value="Genomic_DNA"/>
</dbReference>
<proteinExistence type="predicted"/>
<accession>A0A8J9Y4S6</accession>
<gene>
    <name evidence="1" type="ORF">BINO364_LOCUS1779</name>
</gene>
<dbReference type="Proteomes" id="UP000838878">
    <property type="component" value="Chromosome 1"/>
</dbReference>
<reference evidence="1" key="1">
    <citation type="submission" date="2021-12" db="EMBL/GenBank/DDBJ databases">
        <authorList>
            <person name="Martin H S."/>
        </authorList>
    </citation>
    <scope>NUCLEOTIDE SEQUENCE</scope>
</reference>
<sequence length="97" mass="10684">MQFISPERSESRDEVVYQGNICKLGVTFASPVGHLRRYGRAPRPRVISGDCVRGRRGGRAAGNTPLEYVPHIQMTNPSKPLLPRHALLRATTTTATS</sequence>
<organism evidence="1 2">
    <name type="scientific">Brenthis ino</name>
    <name type="common">lesser marbled fritillary</name>
    <dbReference type="NCBI Taxonomy" id="405034"/>
    <lineage>
        <taxon>Eukaryota</taxon>
        <taxon>Metazoa</taxon>
        <taxon>Ecdysozoa</taxon>
        <taxon>Arthropoda</taxon>
        <taxon>Hexapoda</taxon>
        <taxon>Insecta</taxon>
        <taxon>Pterygota</taxon>
        <taxon>Neoptera</taxon>
        <taxon>Endopterygota</taxon>
        <taxon>Lepidoptera</taxon>
        <taxon>Glossata</taxon>
        <taxon>Ditrysia</taxon>
        <taxon>Papilionoidea</taxon>
        <taxon>Nymphalidae</taxon>
        <taxon>Heliconiinae</taxon>
        <taxon>Argynnini</taxon>
        <taxon>Brenthis</taxon>
    </lineage>
</organism>